<sequence>MFLGKACKAAAKQEPEGGIMIRHHSAAASRRRNLNRLIAASSGAGLFTDYTFGKSPARRADGSSISARTAPGATRSPAWSRPVCCSDSALGTIAEKW</sequence>
<dbReference type="AlphaFoldDB" id="A5FWF1"/>
<proteinExistence type="predicted"/>
<dbReference type="HOGENOM" id="CLU_2613943_0_0_5"/>
<accession>A5FWF1</accession>
<dbReference type="STRING" id="349163.Acry_0712"/>
<reference evidence="2 3" key="1">
    <citation type="submission" date="2007-05" db="EMBL/GenBank/DDBJ databases">
        <title>Complete sequence of chromosome of Acidiphilium cryptum JF-5.</title>
        <authorList>
            <consortium name="US DOE Joint Genome Institute"/>
            <person name="Copeland A."/>
            <person name="Lucas S."/>
            <person name="Lapidus A."/>
            <person name="Barry K."/>
            <person name="Detter J.C."/>
            <person name="Glavina del Rio T."/>
            <person name="Hammon N."/>
            <person name="Israni S."/>
            <person name="Dalin E."/>
            <person name="Tice H."/>
            <person name="Pitluck S."/>
            <person name="Sims D."/>
            <person name="Brettin T."/>
            <person name="Bruce D."/>
            <person name="Han C."/>
            <person name="Schmutz J."/>
            <person name="Larimer F."/>
            <person name="Land M."/>
            <person name="Hauser L."/>
            <person name="Kyrpides N."/>
            <person name="Kim E."/>
            <person name="Magnuson T."/>
            <person name="Richardson P."/>
        </authorList>
    </citation>
    <scope>NUCLEOTIDE SEQUENCE [LARGE SCALE GENOMIC DNA]</scope>
    <source>
        <strain evidence="2 3">JF-5</strain>
    </source>
</reference>
<dbReference type="Proteomes" id="UP000000245">
    <property type="component" value="Chromosome"/>
</dbReference>
<evidence type="ECO:0000256" key="1">
    <source>
        <dbReference type="SAM" id="MobiDB-lite"/>
    </source>
</evidence>
<name>A5FWF1_ACICJ</name>
<organism evidence="2 3">
    <name type="scientific">Acidiphilium cryptum (strain JF-5)</name>
    <dbReference type="NCBI Taxonomy" id="349163"/>
    <lineage>
        <taxon>Bacteria</taxon>
        <taxon>Pseudomonadati</taxon>
        <taxon>Pseudomonadota</taxon>
        <taxon>Alphaproteobacteria</taxon>
        <taxon>Acetobacterales</taxon>
        <taxon>Acidocellaceae</taxon>
        <taxon>Acidiphilium</taxon>
    </lineage>
</organism>
<feature type="region of interest" description="Disordered" evidence="1">
    <location>
        <begin position="59"/>
        <end position="80"/>
    </location>
</feature>
<gene>
    <name evidence="2" type="ordered locus">Acry_0712</name>
</gene>
<keyword evidence="3" id="KW-1185">Reference proteome</keyword>
<dbReference type="KEGG" id="acr:Acry_0712"/>
<evidence type="ECO:0000313" key="2">
    <source>
        <dbReference type="EMBL" id="ABQ29933.1"/>
    </source>
</evidence>
<evidence type="ECO:0000313" key="3">
    <source>
        <dbReference type="Proteomes" id="UP000000245"/>
    </source>
</evidence>
<protein>
    <submittedName>
        <fullName evidence="2">Uncharacterized protein</fullName>
    </submittedName>
</protein>
<dbReference type="EMBL" id="CP000697">
    <property type="protein sequence ID" value="ABQ29933.1"/>
    <property type="molecule type" value="Genomic_DNA"/>
</dbReference>